<comment type="caution">
    <text evidence="3">The sequence shown here is derived from an EMBL/GenBank/DDBJ whole genome shotgun (WGS) entry which is preliminary data.</text>
</comment>
<accession>A0A1F7YEM9</accession>
<reference evidence="3 4" key="1">
    <citation type="journal article" date="2016" name="Nat. Commun.">
        <title>Thousands of microbial genomes shed light on interconnected biogeochemical processes in an aquifer system.</title>
        <authorList>
            <person name="Anantharaman K."/>
            <person name="Brown C.T."/>
            <person name="Hug L.A."/>
            <person name="Sharon I."/>
            <person name="Castelle C.J."/>
            <person name="Probst A.J."/>
            <person name="Thomas B.C."/>
            <person name="Singh A."/>
            <person name="Wilkins M.J."/>
            <person name="Karaoz U."/>
            <person name="Brodie E.L."/>
            <person name="Williams K.H."/>
            <person name="Hubbard S.S."/>
            <person name="Banfield J.F."/>
        </authorList>
    </citation>
    <scope>NUCLEOTIDE SEQUENCE [LARGE SCALE GENOMIC DNA]</scope>
</reference>
<name>A0A1F7YEM9_9BACT</name>
<evidence type="ECO:0000259" key="2">
    <source>
        <dbReference type="Pfam" id="PF01370"/>
    </source>
</evidence>
<dbReference type="Gene3D" id="3.40.50.720">
    <property type="entry name" value="NAD(P)-binding Rossmann-like Domain"/>
    <property type="match status" value="1"/>
</dbReference>
<evidence type="ECO:0000256" key="1">
    <source>
        <dbReference type="ARBA" id="ARBA00007637"/>
    </source>
</evidence>
<organism evidence="3 4">
    <name type="scientific">Candidatus Woesebacteria bacterium RIFCSPHIGHO2_01_FULL_40_22</name>
    <dbReference type="NCBI Taxonomy" id="1802499"/>
    <lineage>
        <taxon>Bacteria</taxon>
        <taxon>Candidatus Woeseibacteriota</taxon>
    </lineage>
</organism>
<sequence>MKKILVTGASGVIGTSIIKNLLKRNSDYYIQALANHDEESFSTLDKNKFTFINGDCRDYSLVDSLVSNSNAVIHLAAPSSFLMYKEKPIESTIDTIQIFLNIMESMRKHKVKKIIHASTSAVYEGNKFPYKETMFISPPELKSLSKKMNEDIGKIYSSSSGITAVAMRPMSVYGDDESKKGGYANVISLFVWAMVSGKIPIVWGNGNQTRDFIHAEDAAEMFCLALEKDVYTQSFNVGTGIETSFNEIIDIINSLRKTNIKPKYVPVPIDIYARRLLSDNTLVEKVLGFKPKITIQEGIKRVIKEFESKHIKDKKLADKQEFFKTLLPQEKHSQSKTD</sequence>
<protein>
    <recommendedName>
        <fullName evidence="2">NAD-dependent epimerase/dehydratase domain-containing protein</fullName>
    </recommendedName>
</protein>
<comment type="similarity">
    <text evidence="1">Belongs to the NAD(P)-dependent epimerase/dehydratase family.</text>
</comment>
<dbReference type="PANTHER" id="PTHR43000">
    <property type="entry name" value="DTDP-D-GLUCOSE 4,6-DEHYDRATASE-RELATED"/>
    <property type="match status" value="1"/>
</dbReference>
<dbReference type="SUPFAM" id="SSF51735">
    <property type="entry name" value="NAD(P)-binding Rossmann-fold domains"/>
    <property type="match status" value="1"/>
</dbReference>
<dbReference type="Proteomes" id="UP000179221">
    <property type="component" value="Unassembled WGS sequence"/>
</dbReference>
<dbReference type="AlphaFoldDB" id="A0A1F7YEM9"/>
<feature type="domain" description="NAD-dependent epimerase/dehydratase" evidence="2">
    <location>
        <begin position="4"/>
        <end position="238"/>
    </location>
</feature>
<dbReference type="InterPro" id="IPR001509">
    <property type="entry name" value="Epimerase_deHydtase"/>
</dbReference>
<evidence type="ECO:0000313" key="4">
    <source>
        <dbReference type="Proteomes" id="UP000179221"/>
    </source>
</evidence>
<dbReference type="Pfam" id="PF01370">
    <property type="entry name" value="Epimerase"/>
    <property type="match status" value="1"/>
</dbReference>
<dbReference type="EMBL" id="MGGL01000019">
    <property type="protein sequence ID" value="OGM25794.1"/>
    <property type="molecule type" value="Genomic_DNA"/>
</dbReference>
<dbReference type="Gene3D" id="3.90.25.10">
    <property type="entry name" value="UDP-galactose 4-epimerase, domain 1"/>
    <property type="match status" value="1"/>
</dbReference>
<proteinExistence type="inferred from homology"/>
<gene>
    <name evidence="3" type="ORF">A2628_00535</name>
</gene>
<dbReference type="InterPro" id="IPR036291">
    <property type="entry name" value="NAD(P)-bd_dom_sf"/>
</dbReference>
<evidence type="ECO:0000313" key="3">
    <source>
        <dbReference type="EMBL" id="OGM25794.1"/>
    </source>
</evidence>